<dbReference type="Pfam" id="PF19803">
    <property type="entry name" value="DUF6286"/>
    <property type="match status" value="1"/>
</dbReference>
<keyword evidence="1" id="KW-1133">Transmembrane helix</keyword>
<comment type="caution">
    <text evidence="3">The sequence shown here is derived from an EMBL/GenBank/DDBJ whole genome shotgun (WGS) entry which is preliminary data.</text>
</comment>
<accession>A0A9D1RY58</accession>
<reference evidence="3" key="1">
    <citation type="journal article" date="2021" name="PeerJ">
        <title>Extensive microbial diversity within the chicken gut microbiome revealed by metagenomics and culture.</title>
        <authorList>
            <person name="Gilroy R."/>
            <person name="Ravi A."/>
            <person name="Getino M."/>
            <person name="Pursley I."/>
            <person name="Horton D.L."/>
            <person name="Alikhan N.F."/>
            <person name="Baker D."/>
            <person name="Gharbi K."/>
            <person name="Hall N."/>
            <person name="Watson M."/>
            <person name="Adriaenssens E.M."/>
            <person name="Foster-Nyarko E."/>
            <person name="Jarju S."/>
            <person name="Secka A."/>
            <person name="Antonio M."/>
            <person name="Oren A."/>
            <person name="Chaudhuri R.R."/>
            <person name="La Ragione R."/>
            <person name="Hildebrand F."/>
            <person name="Pallen M.J."/>
        </authorList>
    </citation>
    <scope>NUCLEOTIDE SEQUENCE</scope>
    <source>
        <strain evidence="3">4376</strain>
    </source>
</reference>
<keyword evidence="1" id="KW-0812">Transmembrane</keyword>
<sequence length="211" mass="22846">MTDNAAPKNRYSVDFDALEKAEHDQLEEFTRGKDPVASPKARWFAVFIGLLLIAGCVIAARDLLIRHDHVTGEEFIAPALNWLDGLDITGFAIPVAVVAGIIALLLLILVVAPRRRTHVAVSPMWLRPVDMARVATATARSVQGVINAHSVSTRKKITVTAVPALDEAHTDLEALKADIEQALTRTLGDEEARGGVALKIKINNQPGANQR</sequence>
<evidence type="ECO:0000256" key="1">
    <source>
        <dbReference type="SAM" id="Phobius"/>
    </source>
</evidence>
<evidence type="ECO:0000313" key="3">
    <source>
        <dbReference type="EMBL" id="HIW96468.1"/>
    </source>
</evidence>
<dbReference type="AlphaFoldDB" id="A0A9D1RY58"/>
<reference evidence="3" key="2">
    <citation type="submission" date="2021-04" db="EMBL/GenBank/DDBJ databases">
        <authorList>
            <person name="Gilroy R."/>
        </authorList>
    </citation>
    <scope>NUCLEOTIDE SEQUENCE</scope>
    <source>
        <strain evidence="3">4376</strain>
    </source>
</reference>
<name>A0A9D1RY58_9CORY</name>
<gene>
    <name evidence="3" type="ORF">H9867_08340</name>
</gene>
<protein>
    <recommendedName>
        <fullName evidence="2">DUF6286 domain-containing protein</fullName>
    </recommendedName>
</protein>
<dbReference type="InterPro" id="IPR046253">
    <property type="entry name" value="DUF6286"/>
</dbReference>
<organism evidence="3 4">
    <name type="scientific">Candidatus Corynebacterium gallistercoris</name>
    <dbReference type="NCBI Taxonomy" id="2838530"/>
    <lineage>
        <taxon>Bacteria</taxon>
        <taxon>Bacillati</taxon>
        <taxon>Actinomycetota</taxon>
        <taxon>Actinomycetes</taxon>
        <taxon>Mycobacteriales</taxon>
        <taxon>Corynebacteriaceae</taxon>
        <taxon>Corynebacterium</taxon>
    </lineage>
</organism>
<feature type="domain" description="DUF6286" evidence="2">
    <location>
        <begin position="102"/>
        <end position="192"/>
    </location>
</feature>
<feature type="transmembrane region" description="Helical" evidence="1">
    <location>
        <begin position="41"/>
        <end position="60"/>
    </location>
</feature>
<keyword evidence="1" id="KW-0472">Membrane</keyword>
<feature type="transmembrane region" description="Helical" evidence="1">
    <location>
        <begin position="91"/>
        <end position="112"/>
    </location>
</feature>
<dbReference type="EMBL" id="DXFZ01000101">
    <property type="protein sequence ID" value="HIW96468.1"/>
    <property type="molecule type" value="Genomic_DNA"/>
</dbReference>
<evidence type="ECO:0000313" key="4">
    <source>
        <dbReference type="Proteomes" id="UP000824189"/>
    </source>
</evidence>
<evidence type="ECO:0000259" key="2">
    <source>
        <dbReference type="Pfam" id="PF19803"/>
    </source>
</evidence>
<dbReference type="Proteomes" id="UP000824189">
    <property type="component" value="Unassembled WGS sequence"/>
</dbReference>
<proteinExistence type="predicted"/>